<dbReference type="PANTHER" id="PTHR43433">
    <property type="entry name" value="HYDROLASE, ALPHA/BETA FOLD FAMILY PROTEIN"/>
    <property type="match status" value="1"/>
</dbReference>
<evidence type="ECO:0000259" key="1">
    <source>
        <dbReference type="Pfam" id="PF00561"/>
    </source>
</evidence>
<organism evidence="2 3">
    <name type="scientific">Limoniibacter endophyticus</name>
    <dbReference type="NCBI Taxonomy" id="1565040"/>
    <lineage>
        <taxon>Bacteria</taxon>
        <taxon>Pseudomonadati</taxon>
        <taxon>Pseudomonadota</taxon>
        <taxon>Alphaproteobacteria</taxon>
        <taxon>Hyphomicrobiales</taxon>
        <taxon>Bartonellaceae</taxon>
        <taxon>Limoniibacter</taxon>
    </lineage>
</organism>
<dbReference type="InterPro" id="IPR029058">
    <property type="entry name" value="AB_hydrolase_fold"/>
</dbReference>
<comment type="caution">
    <text evidence="2">The sequence shown here is derived from an EMBL/GenBank/DDBJ whole genome shotgun (WGS) entry which is preliminary data.</text>
</comment>
<proteinExistence type="predicted"/>
<dbReference type="PANTHER" id="PTHR43433:SF5">
    <property type="entry name" value="AB HYDROLASE-1 DOMAIN-CONTAINING PROTEIN"/>
    <property type="match status" value="1"/>
</dbReference>
<evidence type="ECO:0000313" key="3">
    <source>
        <dbReference type="Proteomes" id="UP000641137"/>
    </source>
</evidence>
<dbReference type="GO" id="GO:0016787">
    <property type="term" value="F:hydrolase activity"/>
    <property type="evidence" value="ECO:0007669"/>
    <property type="project" value="UniProtKB-KW"/>
</dbReference>
<name>A0A8J3DNJ5_9HYPH</name>
<dbReference type="InterPro" id="IPR000073">
    <property type="entry name" value="AB_hydrolase_1"/>
</dbReference>
<dbReference type="Gene3D" id="3.40.50.1820">
    <property type="entry name" value="alpha/beta hydrolase"/>
    <property type="match status" value="1"/>
</dbReference>
<accession>A0A8J3DNJ5</accession>
<dbReference type="AlphaFoldDB" id="A0A8J3DNJ5"/>
<gene>
    <name evidence="2" type="ORF">GCM10010136_17950</name>
</gene>
<keyword evidence="2" id="KW-0378">Hydrolase</keyword>
<dbReference type="SUPFAM" id="SSF53474">
    <property type="entry name" value="alpha/beta-Hydrolases"/>
    <property type="match status" value="1"/>
</dbReference>
<protein>
    <submittedName>
        <fullName evidence="2">Alpha/beta hydrolase</fullName>
    </submittedName>
</protein>
<dbReference type="RefSeq" id="WP_189489647.1">
    <property type="nucleotide sequence ID" value="NZ_BMZO01000005.1"/>
</dbReference>
<reference evidence="2" key="2">
    <citation type="submission" date="2020-09" db="EMBL/GenBank/DDBJ databases">
        <authorList>
            <person name="Sun Q."/>
            <person name="Kim S."/>
        </authorList>
    </citation>
    <scope>NUCLEOTIDE SEQUENCE</scope>
    <source>
        <strain evidence="2">KCTC 42097</strain>
    </source>
</reference>
<dbReference type="Pfam" id="PF00561">
    <property type="entry name" value="Abhydrolase_1"/>
    <property type="match status" value="1"/>
</dbReference>
<evidence type="ECO:0000313" key="2">
    <source>
        <dbReference type="EMBL" id="GHC71062.1"/>
    </source>
</evidence>
<dbReference type="InterPro" id="IPR050471">
    <property type="entry name" value="AB_hydrolase"/>
</dbReference>
<dbReference type="Proteomes" id="UP000641137">
    <property type="component" value="Unassembled WGS sequence"/>
</dbReference>
<reference evidence="2" key="1">
    <citation type="journal article" date="2014" name="Int. J. Syst. Evol. Microbiol.">
        <title>Complete genome sequence of Corynebacterium casei LMG S-19264T (=DSM 44701T), isolated from a smear-ripened cheese.</title>
        <authorList>
            <consortium name="US DOE Joint Genome Institute (JGI-PGF)"/>
            <person name="Walter F."/>
            <person name="Albersmeier A."/>
            <person name="Kalinowski J."/>
            <person name="Ruckert C."/>
        </authorList>
    </citation>
    <scope>NUCLEOTIDE SEQUENCE</scope>
    <source>
        <strain evidence="2">KCTC 42097</strain>
    </source>
</reference>
<feature type="domain" description="AB hydrolase-1" evidence="1">
    <location>
        <begin position="33"/>
        <end position="133"/>
    </location>
</feature>
<sequence>MDISGTTPAPLFTLDAPHGGRIGHQTFGTEGAWLVLIHGWCGSAKHWSIIAPELARDYRVLVVSHPGFGSMAPPPKGGETIEAMGLAVASVLAHLDIRDAILIGHSMGGPISIEVAIAAPGRIAGLIGLDTLSDRGYYGRVPDEEIRRRHDDFALDYSGNMRAMVDNIVHPTTAEVMRREITNGMIAAAQVAFALDIKDALFAWNAEERFPLVSCQALLLNSTWVARLAHPKPMPCFMGTEIVEYDSGHFPMVESPAMIVEKLRSSLAKFVYAKTSH</sequence>
<dbReference type="EMBL" id="BMZO01000005">
    <property type="protein sequence ID" value="GHC71062.1"/>
    <property type="molecule type" value="Genomic_DNA"/>
</dbReference>
<dbReference type="PRINTS" id="PR00111">
    <property type="entry name" value="ABHYDROLASE"/>
</dbReference>
<keyword evidence="3" id="KW-1185">Reference proteome</keyword>